<dbReference type="EMBL" id="OD564936">
    <property type="protein sequence ID" value="CAD7440305.1"/>
    <property type="molecule type" value="Genomic_DNA"/>
</dbReference>
<evidence type="ECO:0000256" key="1">
    <source>
        <dbReference type="SAM" id="MobiDB-lite"/>
    </source>
</evidence>
<name>A0A7R9ES45_9NEOP</name>
<feature type="region of interest" description="Disordered" evidence="1">
    <location>
        <begin position="1"/>
        <end position="45"/>
    </location>
</feature>
<feature type="compositionally biased region" description="Polar residues" evidence="1">
    <location>
        <begin position="27"/>
        <end position="37"/>
    </location>
</feature>
<keyword evidence="2" id="KW-1133">Transmembrane helix</keyword>
<evidence type="ECO:0000313" key="3">
    <source>
        <dbReference type="EMBL" id="CAD7440305.1"/>
    </source>
</evidence>
<reference evidence="3" key="1">
    <citation type="submission" date="2020-11" db="EMBL/GenBank/DDBJ databases">
        <authorList>
            <person name="Tran Van P."/>
        </authorList>
    </citation>
    <scope>NUCLEOTIDE SEQUENCE</scope>
</reference>
<keyword evidence="2" id="KW-0812">Transmembrane</keyword>
<evidence type="ECO:0000256" key="2">
    <source>
        <dbReference type="SAM" id="Phobius"/>
    </source>
</evidence>
<protein>
    <submittedName>
        <fullName evidence="3">Uncharacterized protein</fullName>
    </submittedName>
</protein>
<dbReference type="AlphaFoldDB" id="A0A7R9ES45"/>
<proteinExistence type="predicted"/>
<keyword evidence="2" id="KW-0472">Membrane</keyword>
<gene>
    <name evidence="3" type="ORF">TBIB3V08_LOCUS2828</name>
</gene>
<organism evidence="3">
    <name type="scientific">Timema bartmani</name>
    <dbReference type="NCBI Taxonomy" id="61472"/>
    <lineage>
        <taxon>Eukaryota</taxon>
        <taxon>Metazoa</taxon>
        <taxon>Ecdysozoa</taxon>
        <taxon>Arthropoda</taxon>
        <taxon>Hexapoda</taxon>
        <taxon>Insecta</taxon>
        <taxon>Pterygota</taxon>
        <taxon>Neoptera</taxon>
        <taxon>Polyneoptera</taxon>
        <taxon>Phasmatodea</taxon>
        <taxon>Timematodea</taxon>
        <taxon>Timematoidea</taxon>
        <taxon>Timematidae</taxon>
        <taxon>Timema</taxon>
    </lineage>
</organism>
<feature type="transmembrane region" description="Helical" evidence="2">
    <location>
        <begin position="64"/>
        <end position="89"/>
    </location>
</feature>
<accession>A0A7R9ES45</accession>
<sequence length="143" mass="15733">MVKQLESRCGGGRTMSGLQTGPLVPTVRTQNNLSGPTGPTGGDNVAGIPTTGDRCTYVDYNYDVATAVICSMCLVFGVVYSLFVSLLVFPRSAARALYSRRQENMEPPRRTQLMKRPAMRRVDVNSYPTSTKFTEAPWHIDIP</sequence>